<dbReference type="FunFam" id="3.40.50.2000:FF:000040">
    <property type="entry name" value="UDP-glycosyltransferase 76C1"/>
    <property type="match status" value="1"/>
</dbReference>
<reference evidence="3" key="2">
    <citation type="submission" date="2020-07" db="EMBL/GenBank/DDBJ databases">
        <authorList>
            <person name="Vera ALvarez R."/>
            <person name="Arias-Moreno D.M."/>
            <person name="Jimenez-Jacinto V."/>
            <person name="Jimenez-Bremont J.F."/>
            <person name="Swaminathan K."/>
            <person name="Moose S.P."/>
            <person name="Guerrero-Gonzalez M.L."/>
            <person name="Marino-Ramirez L."/>
            <person name="Landsman D."/>
            <person name="Rodriguez-Kessler M."/>
            <person name="Delgado-Sanchez P."/>
        </authorList>
    </citation>
    <scope>NUCLEOTIDE SEQUENCE</scope>
    <source>
        <tissue evidence="3">Cladode</tissue>
    </source>
</reference>
<protein>
    <submittedName>
        <fullName evidence="3">Uncharacterized protein</fullName>
    </submittedName>
</protein>
<evidence type="ECO:0000313" key="3">
    <source>
        <dbReference type="EMBL" id="MBA4647441.1"/>
    </source>
</evidence>
<reference evidence="3" key="1">
    <citation type="journal article" date="2013" name="J. Plant Res.">
        <title>Effect of fungi and light on seed germination of three Opuntia species from semiarid lands of central Mexico.</title>
        <authorList>
            <person name="Delgado-Sanchez P."/>
            <person name="Jimenez-Bremont J.F."/>
            <person name="Guerrero-Gonzalez Mde L."/>
            <person name="Flores J."/>
        </authorList>
    </citation>
    <scope>NUCLEOTIDE SEQUENCE</scope>
    <source>
        <tissue evidence="3">Cladode</tissue>
    </source>
</reference>
<evidence type="ECO:0000256" key="1">
    <source>
        <dbReference type="ARBA" id="ARBA00009995"/>
    </source>
</evidence>
<evidence type="ECO:0000256" key="2">
    <source>
        <dbReference type="ARBA" id="ARBA00022679"/>
    </source>
</evidence>
<organism evidence="3">
    <name type="scientific">Opuntia streptacantha</name>
    <name type="common">Prickly pear cactus</name>
    <name type="synonym">Opuntia cardona</name>
    <dbReference type="NCBI Taxonomy" id="393608"/>
    <lineage>
        <taxon>Eukaryota</taxon>
        <taxon>Viridiplantae</taxon>
        <taxon>Streptophyta</taxon>
        <taxon>Embryophyta</taxon>
        <taxon>Tracheophyta</taxon>
        <taxon>Spermatophyta</taxon>
        <taxon>Magnoliopsida</taxon>
        <taxon>eudicotyledons</taxon>
        <taxon>Gunneridae</taxon>
        <taxon>Pentapetalae</taxon>
        <taxon>Caryophyllales</taxon>
        <taxon>Cactineae</taxon>
        <taxon>Cactaceae</taxon>
        <taxon>Opuntioideae</taxon>
        <taxon>Opuntia</taxon>
    </lineage>
</organism>
<dbReference type="CDD" id="cd03784">
    <property type="entry name" value="GT1_Gtf-like"/>
    <property type="match status" value="1"/>
</dbReference>
<dbReference type="PANTHER" id="PTHR11926:SF1374">
    <property type="entry name" value="UDP-GLYCOSYLTRANSFERASE 76F1-RELATED"/>
    <property type="match status" value="1"/>
</dbReference>
<dbReference type="Gene3D" id="3.40.50.2000">
    <property type="entry name" value="Glycogen Phosphorylase B"/>
    <property type="match status" value="2"/>
</dbReference>
<dbReference type="EMBL" id="GISG01150523">
    <property type="protein sequence ID" value="MBA4647441.1"/>
    <property type="molecule type" value="Transcribed_RNA"/>
</dbReference>
<keyword evidence="2" id="KW-0808">Transferase</keyword>
<dbReference type="Pfam" id="PF00201">
    <property type="entry name" value="UDPGT"/>
    <property type="match status" value="1"/>
</dbReference>
<dbReference type="PANTHER" id="PTHR11926">
    <property type="entry name" value="GLUCOSYL/GLUCURONOSYL TRANSFERASES"/>
    <property type="match status" value="1"/>
</dbReference>
<dbReference type="GO" id="GO:0080044">
    <property type="term" value="F:quercetin 7-O-glucosyltransferase activity"/>
    <property type="evidence" value="ECO:0007669"/>
    <property type="project" value="TreeGrafter"/>
</dbReference>
<dbReference type="InterPro" id="IPR002213">
    <property type="entry name" value="UDP_glucos_trans"/>
</dbReference>
<dbReference type="GO" id="GO:0080043">
    <property type="term" value="F:quercetin 3-O-glucosyltransferase activity"/>
    <property type="evidence" value="ECO:0007669"/>
    <property type="project" value="TreeGrafter"/>
</dbReference>
<sequence length="455" mass="50753">MDIGKHQRKPLGIQVLLFPLPFQGHMNPMLHLGNALYSKGFSITIIQTRFNSPDTTEFPNFAFHFIDDGLQMSSAALFDALSAVKASCSEKFRHCLSQILNGDCENKEPIACLITDPSWEFAGTVADSFNLPRIALKTGSILSYIVYEALPLLREKGYFPIPENKLEEPVLELPPLKFKDLPAESHHDLMINMVRESKTYSQGIICNAFYALEPSILDRTRQDHYPIPLFLVGPLHKYSSTSATTSLSQDKSCISWLDTQAPKSVLCVSFGSAAAIGEAEFLEVAWALANSMHPFLWVIRPGSIKNLKNDDPFPDNFVKIVGNRGHIVKWAPQLEVLAHPAVGGFWTHCGWNSTIESICEGIPMICQPFFLDQRMNARHISDVWKIGLLLEKGLHRDEIKKTIRRLMAGKEGIEMRERARALMEAANLSLMEGASSYTALNTLTSHILSSTAPRG</sequence>
<dbReference type="SUPFAM" id="SSF53756">
    <property type="entry name" value="UDP-Glycosyltransferase/glycogen phosphorylase"/>
    <property type="match status" value="1"/>
</dbReference>
<proteinExistence type="inferred from homology"/>
<dbReference type="FunFam" id="3.40.50.2000:FF:000120">
    <property type="entry name" value="UDP-glycosyltransferase 76C1"/>
    <property type="match status" value="1"/>
</dbReference>
<comment type="similarity">
    <text evidence="1">Belongs to the UDP-glycosyltransferase family.</text>
</comment>
<dbReference type="AlphaFoldDB" id="A0A7C9DND2"/>
<name>A0A7C9DND2_OPUST</name>
<accession>A0A7C9DND2</accession>